<feature type="transmembrane region" description="Helical" evidence="7">
    <location>
        <begin position="151"/>
        <end position="172"/>
    </location>
</feature>
<feature type="transmembrane region" description="Helical" evidence="7">
    <location>
        <begin position="274"/>
        <end position="295"/>
    </location>
</feature>
<proteinExistence type="inferred from homology"/>
<feature type="transmembrane region" description="Helical" evidence="7">
    <location>
        <begin position="121"/>
        <end position="139"/>
    </location>
</feature>
<feature type="transmembrane region" description="Helical" evidence="7">
    <location>
        <begin position="224"/>
        <end position="240"/>
    </location>
</feature>
<dbReference type="GO" id="GO:0071555">
    <property type="term" value="P:cell wall organization"/>
    <property type="evidence" value="ECO:0007669"/>
    <property type="project" value="UniProtKB-KW"/>
</dbReference>
<keyword evidence="7" id="KW-0133">Cell shape</keyword>
<keyword evidence="7" id="KW-0131">Cell cycle</keyword>
<dbReference type="InterPro" id="IPR000715">
    <property type="entry name" value="Glycosyl_transferase_4"/>
</dbReference>
<feature type="transmembrane region" description="Helical" evidence="7">
    <location>
        <begin position="84"/>
        <end position="101"/>
    </location>
</feature>
<evidence type="ECO:0000256" key="4">
    <source>
        <dbReference type="ARBA" id="ARBA00022692"/>
    </source>
</evidence>
<dbReference type="InterPro" id="IPR018480">
    <property type="entry name" value="PNAcMuramoyl-5peptid_Trfase_CS"/>
</dbReference>
<evidence type="ECO:0000256" key="8">
    <source>
        <dbReference type="NCBIfam" id="TIGR00445"/>
    </source>
</evidence>
<comment type="pathway">
    <text evidence="7">Cell wall biogenesis; peptidoglycan biosynthesis.</text>
</comment>
<evidence type="ECO:0000256" key="3">
    <source>
        <dbReference type="ARBA" id="ARBA00022679"/>
    </source>
</evidence>
<accession>A0A523QLD7</accession>
<comment type="catalytic activity">
    <reaction evidence="7">
        <text>UDP-N-acetyl-alpha-D-muramoyl-L-alanyl-gamma-D-glutamyl-meso-2,6-diaminopimeloyl-D-alanyl-D-alanine + di-trans,octa-cis-undecaprenyl phosphate = di-trans,octa-cis-undecaprenyl diphospho-N-acetyl-alpha-D-muramoyl-L-alanyl-D-glutamyl-meso-2,6-diaminopimeloyl-D-alanyl-D-alanine + UMP</text>
        <dbReference type="Rhea" id="RHEA:28386"/>
        <dbReference type="ChEBI" id="CHEBI:57865"/>
        <dbReference type="ChEBI" id="CHEBI:60392"/>
        <dbReference type="ChEBI" id="CHEBI:61386"/>
        <dbReference type="ChEBI" id="CHEBI:61387"/>
        <dbReference type="EC" id="2.7.8.13"/>
    </reaction>
</comment>
<keyword evidence="7" id="KW-0573">Peptidoglycan synthesis</keyword>
<dbReference type="Pfam" id="PF00953">
    <property type="entry name" value="Glycos_transf_4"/>
    <property type="match status" value="1"/>
</dbReference>
<keyword evidence="3 7" id="KW-0808">Transferase</keyword>
<comment type="subcellular location">
    <subcellularLocation>
        <location evidence="7">Cell membrane</location>
        <topology evidence="7">Multi-pass membrane protein</topology>
    </subcellularLocation>
    <subcellularLocation>
        <location evidence="1">Membrane</location>
        <topology evidence="1">Multi-pass membrane protein</topology>
    </subcellularLocation>
</comment>
<evidence type="ECO:0000256" key="5">
    <source>
        <dbReference type="ARBA" id="ARBA00022989"/>
    </source>
</evidence>
<feature type="transmembrane region" description="Helical" evidence="7">
    <location>
        <begin position="322"/>
        <end position="342"/>
    </location>
</feature>
<comment type="caution">
    <text evidence="10">The sequence shown here is derived from an EMBL/GenBank/DDBJ whole genome shotgun (WGS) entry which is preliminary data.</text>
</comment>
<feature type="transmembrane region" description="Helical" evidence="7">
    <location>
        <begin position="184"/>
        <end position="204"/>
    </location>
</feature>
<evidence type="ECO:0000256" key="1">
    <source>
        <dbReference type="ARBA" id="ARBA00004141"/>
    </source>
</evidence>
<organism evidence="10 11">
    <name type="scientific">Aerophobetes bacterium</name>
    <dbReference type="NCBI Taxonomy" id="2030807"/>
    <lineage>
        <taxon>Bacteria</taxon>
        <taxon>Candidatus Aerophobota</taxon>
    </lineage>
</organism>
<protein>
    <recommendedName>
        <fullName evidence="7 8">Phospho-N-acetylmuramoyl-pentapeptide-transferase</fullName>
        <ecNumber evidence="7 8">2.7.8.13</ecNumber>
    </recommendedName>
    <alternativeName>
        <fullName evidence="7">UDP-MurNAc-pentapeptide phosphotransferase</fullName>
    </alternativeName>
</protein>
<evidence type="ECO:0000256" key="7">
    <source>
        <dbReference type="HAMAP-Rule" id="MF_00038"/>
    </source>
</evidence>
<dbReference type="UniPathway" id="UPA00219"/>
<comment type="similarity">
    <text evidence="2 7">Belongs to the glycosyltransferase 4 family. MraY subfamily.</text>
</comment>
<reference evidence="10 11" key="1">
    <citation type="submission" date="2019-03" db="EMBL/GenBank/DDBJ databases">
        <title>Metabolic potential of uncultured bacteria and archaea associated with petroleum seepage in deep-sea sediments.</title>
        <authorList>
            <person name="Dong X."/>
            <person name="Hubert C."/>
        </authorList>
    </citation>
    <scope>NUCLEOTIDE SEQUENCE [LARGE SCALE GENOMIC DNA]</scope>
    <source>
        <strain evidence="10">E44_bin92</strain>
    </source>
</reference>
<dbReference type="GO" id="GO:0046872">
    <property type="term" value="F:metal ion binding"/>
    <property type="evidence" value="ECO:0007669"/>
    <property type="project" value="UniProtKB-KW"/>
</dbReference>
<keyword evidence="6 7" id="KW-0472">Membrane</keyword>
<dbReference type="AlphaFoldDB" id="A0A523QLD7"/>
<feature type="binding site" evidence="9">
    <location>
        <position position="176"/>
    </location>
    <ligand>
        <name>Mg(2+)</name>
        <dbReference type="ChEBI" id="CHEBI:18420"/>
    </ligand>
</feature>
<keyword evidence="5 7" id="KW-1133">Transmembrane helix</keyword>
<dbReference type="GO" id="GO:0005886">
    <property type="term" value="C:plasma membrane"/>
    <property type="evidence" value="ECO:0007669"/>
    <property type="project" value="UniProtKB-SubCell"/>
</dbReference>
<name>A0A523QLD7_UNCAE</name>
<sequence>MFTYLTSSLIIRCGAAAIVSLALSLAVGKICVRGFRKVGLVDHVRAYSPSPHQEKKGIPTSGGIFILASFSIGLFLFADLTDEFVLISLLVTLCLGLIGFWDDRTKALRKSSRGPRVLLKLGVQSIIAGLVALYLISVLEFTPQVSIPFTGGALSLGWAYVPFVIAVIVGTANSVNLSDGLDGLAAGCIIWAGLAYALLAYFAASGAFSHLFKLAFSPAARELVIFWASLLGAVLGFLWYNRHPARIFLGDTGALALGGALAITAVLIREEILLVLIGGVFVVEALSVFLQVLSFQTTGKRIWKMSPLHHHYELKGMKEPSIVRRFWVLGLFLAGAGLLGVIW</sequence>
<dbReference type="NCBIfam" id="TIGR00445">
    <property type="entry name" value="mraY"/>
    <property type="match status" value="1"/>
</dbReference>
<dbReference type="GO" id="GO:0008963">
    <property type="term" value="F:phospho-N-acetylmuramoyl-pentapeptide-transferase activity"/>
    <property type="evidence" value="ECO:0007669"/>
    <property type="project" value="UniProtKB-UniRule"/>
</dbReference>
<dbReference type="GO" id="GO:0051301">
    <property type="term" value="P:cell division"/>
    <property type="evidence" value="ECO:0007669"/>
    <property type="project" value="UniProtKB-KW"/>
</dbReference>
<dbReference type="PANTHER" id="PTHR22926:SF5">
    <property type="entry name" value="PHOSPHO-N-ACETYLMURAMOYL-PENTAPEPTIDE-TRANSFERASE HOMOLOG"/>
    <property type="match status" value="1"/>
</dbReference>
<dbReference type="Proteomes" id="UP000320781">
    <property type="component" value="Unassembled WGS sequence"/>
</dbReference>
<feature type="transmembrane region" description="Helical" evidence="7">
    <location>
        <begin position="58"/>
        <end position="78"/>
    </location>
</feature>
<feature type="transmembrane region" description="Helical" evidence="7">
    <location>
        <begin position="247"/>
        <end position="268"/>
    </location>
</feature>
<evidence type="ECO:0000256" key="6">
    <source>
        <dbReference type="ARBA" id="ARBA00023136"/>
    </source>
</evidence>
<dbReference type="GO" id="GO:0008360">
    <property type="term" value="P:regulation of cell shape"/>
    <property type="evidence" value="ECO:0007669"/>
    <property type="project" value="UniProtKB-KW"/>
</dbReference>
<keyword evidence="7 9" id="KW-0460">Magnesium</keyword>
<dbReference type="GO" id="GO:0009252">
    <property type="term" value="P:peptidoglycan biosynthetic process"/>
    <property type="evidence" value="ECO:0007669"/>
    <property type="project" value="UniProtKB-UniRule"/>
</dbReference>
<dbReference type="CDD" id="cd06852">
    <property type="entry name" value="GT_MraY"/>
    <property type="match status" value="1"/>
</dbReference>
<evidence type="ECO:0000256" key="2">
    <source>
        <dbReference type="ARBA" id="ARBA00005583"/>
    </source>
</evidence>
<dbReference type="EMBL" id="SOKU01000074">
    <property type="protein sequence ID" value="TES86576.1"/>
    <property type="molecule type" value="Genomic_DNA"/>
</dbReference>
<evidence type="ECO:0000313" key="11">
    <source>
        <dbReference type="Proteomes" id="UP000320781"/>
    </source>
</evidence>
<dbReference type="GO" id="GO:0051992">
    <property type="term" value="F:UDP-N-acetylmuramoyl-L-alanyl-D-glutamyl-meso-2,6-diaminopimelyl-D-alanyl-D-alanine:undecaprenyl-phosphate transferase activity"/>
    <property type="evidence" value="ECO:0007669"/>
    <property type="project" value="RHEA"/>
</dbReference>
<keyword evidence="7" id="KW-0132">Cell division</keyword>
<dbReference type="InterPro" id="IPR003524">
    <property type="entry name" value="PNAcMuramoyl-5peptid_Trfase"/>
</dbReference>
<keyword evidence="7" id="KW-1003">Cell membrane</keyword>
<dbReference type="PANTHER" id="PTHR22926">
    <property type="entry name" value="PHOSPHO-N-ACETYLMURAMOYL-PENTAPEPTIDE-TRANSFERASE"/>
    <property type="match status" value="1"/>
</dbReference>
<comment type="cofactor">
    <cofactor evidence="7 9">
        <name>Mg(2+)</name>
        <dbReference type="ChEBI" id="CHEBI:18420"/>
    </cofactor>
</comment>
<comment type="function">
    <text evidence="7">Catalyzes the initial step of the lipid cycle reactions in the biosynthesis of the cell wall peptidoglycan: transfers peptidoglycan precursor phospho-MurNAc-pentapeptide from UDP-MurNAc-pentapeptide onto the lipid carrier undecaprenyl phosphate, yielding undecaprenyl-pyrophosphoryl-MurNAc-pentapeptide, known as lipid I.</text>
</comment>
<feature type="binding site" evidence="9">
    <location>
        <position position="251"/>
    </location>
    <ligand>
        <name>Mg(2+)</name>
        <dbReference type="ChEBI" id="CHEBI:18420"/>
    </ligand>
</feature>
<keyword evidence="4 7" id="KW-0812">Transmembrane</keyword>
<keyword evidence="7 9" id="KW-0479">Metal-binding</keyword>
<evidence type="ECO:0000256" key="9">
    <source>
        <dbReference type="PIRSR" id="PIRSR600715-1"/>
    </source>
</evidence>
<dbReference type="HAMAP" id="MF_00038">
    <property type="entry name" value="MraY"/>
    <property type="match status" value="1"/>
</dbReference>
<feature type="transmembrane region" description="Helical" evidence="7">
    <location>
        <begin position="6"/>
        <end position="27"/>
    </location>
</feature>
<evidence type="ECO:0000313" key="10">
    <source>
        <dbReference type="EMBL" id="TES86576.1"/>
    </source>
</evidence>
<dbReference type="EC" id="2.7.8.13" evidence="7 8"/>
<keyword evidence="7" id="KW-0961">Cell wall biogenesis/degradation</keyword>
<gene>
    <name evidence="7 10" type="primary">mraY</name>
    <name evidence="10" type="ORF">E3J95_01615</name>
</gene>
<dbReference type="PROSITE" id="PS01348">
    <property type="entry name" value="MRAY_2"/>
    <property type="match status" value="1"/>
</dbReference>